<dbReference type="Gene3D" id="3.40.50.300">
    <property type="entry name" value="P-loop containing nucleotide triphosphate hydrolases"/>
    <property type="match status" value="1"/>
</dbReference>
<dbReference type="STRING" id="1247936.BN2475_580050"/>
<dbReference type="Proteomes" id="UP000187012">
    <property type="component" value="Unassembled WGS sequence"/>
</dbReference>
<reference evidence="3 4" key="1">
    <citation type="submission" date="2016-12" db="EMBL/GenBank/DDBJ databases">
        <authorList>
            <person name="Song W.-J."/>
            <person name="Kurnit D.M."/>
        </authorList>
    </citation>
    <scope>NUCLEOTIDE SEQUENCE [LARGE SCALE GENOMIC DNA]</scope>
    <source>
        <strain evidence="3 4">STM7296</strain>
    </source>
</reference>
<accession>A0A1N7SE39</accession>
<protein>
    <recommendedName>
        <fullName evidence="2">ORC1/DEAH AAA+ ATPase domain-containing protein</fullName>
    </recommendedName>
</protein>
<name>A0A1N7SE39_9BURK</name>
<dbReference type="AlphaFoldDB" id="A0A1N7SE39"/>
<feature type="region of interest" description="Disordered" evidence="1">
    <location>
        <begin position="550"/>
        <end position="611"/>
    </location>
</feature>
<dbReference type="EMBL" id="CYGX02000058">
    <property type="protein sequence ID" value="SIT45688.1"/>
    <property type="molecule type" value="Genomic_DNA"/>
</dbReference>
<evidence type="ECO:0000313" key="4">
    <source>
        <dbReference type="Proteomes" id="UP000187012"/>
    </source>
</evidence>
<sequence length="611" mass="68004">MPIHTKGFPAVKKMCIIKNVKFINENVCAKRRRPEHFSCRDYFTFLARGPVRFRCSLEEMLGMAPSSEEVHSISEESLCGVTDIPDDTERAADEGVHCAKEDTPTDSTILLDNLPPFLERVGIFLELQAAPPPRAQGFEKSSDFERMRRANDVRKVVTPFEQSIYAFNRLQLLLAASYDCRAAGQGTMLQQVFDLALQADAQLAETHDGLRSSVKPVRPLEGGGARCMVLSGSTGVGKSVLLDRFELYYNQKLFQPGRGRLTITGRDSWPHVPVLRVQCVANASLVGLATAVLIKLDALAGTKYSSGISRLTRDTFESRLEAALSACFVGMLVVEDIHHLKDNAANRKALLRFFANLMECSGVAVVLVGTCRAEEVVESVASLQAKMTSDGTTRFHRLENGIEFSMLCEGYWAQRVSHFHVESMPPDVKERIYFHTQGLPRIIWQLVYQMFLSMATTEGTDADVLNTELVDRVAEAVLPSKTRRGMDVIRRLRAGIPVEDKTLAEYEEYLFLDELDAFTENTERKYLLTTADYVRRFDADLKSKRLRDALNSAGARKDSERGAGRPRSHVGSAPASPAVKPVKRARGRPRKIPLPEPSNITDAGLFDPTSL</sequence>
<evidence type="ECO:0000313" key="3">
    <source>
        <dbReference type="EMBL" id="SIT45688.1"/>
    </source>
</evidence>
<feature type="compositionally biased region" description="Basic residues" evidence="1">
    <location>
        <begin position="581"/>
        <end position="591"/>
    </location>
</feature>
<keyword evidence="4" id="KW-1185">Reference proteome</keyword>
<dbReference type="GO" id="GO:0016887">
    <property type="term" value="F:ATP hydrolysis activity"/>
    <property type="evidence" value="ECO:0007669"/>
    <property type="project" value="InterPro"/>
</dbReference>
<dbReference type="InterPro" id="IPR027417">
    <property type="entry name" value="P-loop_NTPase"/>
</dbReference>
<evidence type="ECO:0000259" key="2">
    <source>
        <dbReference type="Pfam" id="PF13401"/>
    </source>
</evidence>
<dbReference type="Pfam" id="PF13401">
    <property type="entry name" value="AAA_22"/>
    <property type="match status" value="1"/>
</dbReference>
<dbReference type="SUPFAM" id="SSF52540">
    <property type="entry name" value="P-loop containing nucleoside triphosphate hydrolases"/>
    <property type="match status" value="1"/>
</dbReference>
<gene>
    <name evidence="3" type="ORF">BN2475_580050</name>
</gene>
<proteinExistence type="predicted"/>
<dbReference type="InterPro" id="IPR049945">
    <property type="entry name" value="AAA_22"/>
</dbReference>
<evidence type="ECO:0000256" key="1">
    <source>
        <dbReference type="SAM" id="MobiDB-lite"/>
    </source>
</evidence>
<organism evidence="3 4">
    <name type="scientific">Paraburkholderia ribeironis</name>
    <dbReference type="NCBI Taxonomy" id="1247936"/>
    <lineage>
        <taxon>Bacteria</taxon>
        <taxon>Pseudomonadati</taxon>
        <taxon>Pseudomonadota</taxon>
        <taxon>Betaproteobacteria</taxon>
        <taxon>Burkholderiales</taxon>
        <taxon>Burkholderiaceae</taxon>
        <taxon>Paraburkholderia</taxon>
    </lineage>
</organism>
<feature type="domain" description="ORC1/DEAH AAA+ ATPase" evidence="2">
    <location>
        <begin position="224"/>
        <end position="376"/>
    </location>
</feature>